<proteinExistence type="predicted"/>
<dbReference type="EMBL" id="JANBPW010000881">
    <property type="protein sequence ID" value="KAJ1947979.1"/>
    <property type="molecule type" value="Genomic_DNA"/>
</dbReference>
<comment type="caution">
    <text evidence="1">The sequence shown here is derived from an EMBL/GenBank/DDBJ whole genome shotgun (WGS) entry which is preliminary data.</text>
</comment>
<name>A0ACC1JD92_9FUNG</name>
<reference evidence="1" key="1">
    <citation type="submission" date="2022-07" db="EMBL/GenBank/DDBJ databases">
        <title>Phylogenomic reconstructions and comparative analyses of Kickxellomycotina fungi.</title>
        <authorList>
            <person name="Reynolds N.K."/>
            <person name="Stajich J.E."/>
            <person name="Barry K."/>
            <person name="Grigoriev I.V."/>
            <person name="Crous P."/>
            <person name="Smith M.E."/>
        </authorList>
    </citation>
    <scope>NUCLEOTIDE SEQUENCE</scope>
    <source>
        <strain evidence="1">NRRL 5244</strain>
    </source>
</reference>
<accession>A0ACC1JD92</accession>
<dbReference type="Proteomes" id="UP001150603">
    <property type="component" value="Unassembled WGS sequence"/>
</dbReference>
<organism evidence="1 2">
    <name type="scientific">Linderina macrospora</name>
    <dbReference type="NCBI Taxonomy" id="4868"/>
    <lineage>
        <taxon>Eukaryota</taxon>
        <taxon>Fungi</taxon>
        <taxon>Fungi incertae sedis</taxon>
        <taxon>Zoopagomycota</taxon>
        <taxon>Kickxellomycotina</taxon>
        <taxon>Kickxellomycetes</taxon>
        <taxon>Kickxellales</taxon>
        <taxon>Kickxellaceae</taxon>
        <taxon>Linderina</taxon>
    </lineage>
</organism>
<protein>
    <submittedName>
        <fullName evidence="1">Vacuolar protein-sorting-associated protein 33</fullName>
    </submittedName>
</protein>
<gene>
    <name evidence="1" type="primary">VPS33_1</name>
    <name evidence="1" type="ORF">FBU59_001805</name>
</gene>
<feature type="non-terminal residue" evidence="1">
    <location>
        <position position="395"/>
    </location>
</feature>
<sequence>MTNATRSDDLDILQLKEILRSELISILDSIRGSKALVLDPDLSGPLSFIVDFSVLKEHGVEKVFLLDSIPPEAGAIKGLLYFSLPHTNKMKTIAEHIRAGSSSKEYSLQLVPRRTLLCERVLEEEGVLGDLTVGEYRMDFIPLEDDLLSLELPATFKELYLEGDFSSIYYAARGIMRLQGLYGFFPRIVGKGDFAQILADTLTRMRLELTSSNPRGSSSSALAMSSVFDSMVVIDRGVDMVTPLLTQLTYEGLVSEVYGINNGYVSLSSLNTSDANQASTSGSSTTPAAAATAAAAPKRRRIALNSSDSIFSDIRNMNFAGVGNLLSKMSRQLQDTYESRHKAKTVQEIRSFVGKLNELQAEHQSLKSHVSLAETILKRTQTDDFNHVLEIEQSL</sequence>
<evidence type="ECO:0000313" key="2">
    <source>
        <dbReference type="Proteomes" id="UP001150603"/>
    </source>
</evidence>
<keyword evidence="2" id="KW-1185">Reference proteome</keyword>
<evidence type="ECO:0000313" key="1">
    <source>
        <dbReference type="EMBL" id="KAJ1947979.1"/>
    </source>
</evidence>